<dbReference type="Proteomes" id="UP000023541">
    <property type="component" value="Unassembled WGS sequence"/>
</dbReference>
<keyword evidence="3" id="KW-0813">Transport</keyword>
<dbReference type="EMBL" id="AQRA01000004">
    <property type="protein sequence ID" value="EZH73923.1"/>
    <property type="molecule type" value="Genomic_DNA"/>
</dbReference>
<evidence type="ECO:0000256" key="8">
    <source>
        <dbReference type="SAM" id="Phobius"/>
    </source>
</evidence>
<keyword evidence="5 8" id="KW-0812">Transmembrane</keyword>
<feature type="transmembrane region" description="Helical" evidence="8">
    <location>
        <begin position="49"/>
        <end position="69"/>
    </location>
</feature>
<dbReference type="InterPro" id="IPR011701">
    <property type="entry name" value="MFS"/>
</dbReference>
<dbReference type="GO" id="GO:0022857">
    <property type="term" value="F:transmembrane transporter activity"/>
    <property type="evidence" value="ECO:0007669"/>
    <property type="project" value="InterPro"/>
</dbReference>
<evidence type="ECO:0000313" key="11">
    <source>
        <dbReference type="Proteomes" id="UP000023541"/>
    </source>
</evidence>
<keyword evidence="4" id="KW-1003">Cell membrane</keyword>
<feature type="transmembrane region" description="Helical" evidence="8">
    <location>
        <begin position="135"/>
        <end position="161"/>
    </location>
</feature>
<reference evidence="10 11" key="1">
    <citation type="submission" date="2014-04" db="EMBL/GenBank/DDBJ databases">
        <title>Aquimarina sp. 22II-S11-z7 Genome Sequencing.</title>
        <authorList>
            <person name="Lai Q."/>
        </authorList>
    </citation>
    <scope>NUCLEOTIDE SEQUENCE [LARGE SCALE GENOMIC DNA]</scope>
    <source>
        <strain evidence="10 11">22II-S11-z7</strain>
    </source>
</reference>
<dbReference type="RefSeq" id="WP_051575709.1">
    <property type="nucleotide sequence ID" value="NZ_AQRA01000004.1"/>
</dbReference>
<keyword evidence="11" id="KW-1185">Reference proteome</keyword>
<keyword evidence="7 8" id="KW-0472">Membrane</keyword>
<comment type="caution">
    <text evidence="10">The sequence shown here is derived from an EMBL/GenBank/DDBJ whole genome shotgun (WGS) entry which is preliminary data.</text>
</comment>
<evidence type="ECO:0000256" key="6">
    <source>
        <dbReference type="ARBA" id="ARBA00022989"/>
    </source>
</evidence>
<feature type="transmembrane region" description="Helical" evidence="8">
    <location>
        <begin position="250"/>
        <end position="272"/>
    </location>
</feature>
<dbReference type="GO" id="GO:0005886">
    <property type="term" value="C:plasma membrane"/>
    <property type="evidence" value="ECO:0007669"/>
    <property type="project" value="UniProtKB-SubCell"/>
</dbReference>
<feature type="transmembrane region" description="Helical" evidence="8">
    <location>
        <begin position="217"/>
        <end position="238"/>
    </location>
</feature>
<dbReference type="AlphaFoldDB" id="A0A023BVT0"/>
<name>A0A023BVT0_9FLAO</name>
<organism evidence="10 11">
    <name type="scientific">Aquimarina atlantica</name>
    <dbReference type="NCBI Taxonomy" id="1317122"/>
    <lineage>
        <taxon>Bacteria</taxon>
        <taxon>Pseudomonadati</taxon>
        <taxon>Bacteroidota</taxon>
        <taxon>Flavobacteriia</taxon>
        <taxon>Flavobacteriales</taxon>
        <taxon>Flavobacteriaceae</taxon>
        <taxon>Aquimarina</taxon>
    </lineage>
</organism>
<feature type="transmembrane region" description="Helical" evidence="8">
    <location>
        <begin position="167"/>
        <end position="189"/>
    </location>
</feature>
<dbReference type="PANTHER" id="PTHR43271">
    <property type="entry name" value="BLL2771 PROTEIN"/>
    <property type="match status" value="1"/>
</dbReference>
<evidence type="ECO:0000259" key="9">
    <source>
        <dbReference type="PROSITE" id="PS50850"/>
    </source>
</evidence>
<dbReference type="PANTHER" id="PTHR43271:SF1">
    <property type="entry name" value="INNER MEMBRANE TRANSPORT PROTEIN YNFM"/>
    <property type="match status" value="1"/>
</dbReference>
<proteinExistence type="inferred from homology"/>
<feature type="transmembrane region" description="Helical" evidence="8">
    <location>
        <begin position="104"/>
        <end position="128"/>
    </location>
</feature>
<protein>
    <recommendedName>
        <fullName evidence="9">Major facilitator superfamily (MFS) profile domain-containing protein</fullName>
    </recommendedName>
</protein>
<feature type="transmembrane region" description="Helical" evidence="8">
    <location>
        <begin position="81"/>
        <end position="98"/>
    </location>
</feature>
<dbReference type="STRING" id="1317122.ATO12_13655"/>
<evidence type="ECO:0000313" key="10">
    <source>
        <dbReference type="EMBL" id="EZH73923.1"/>
    </source>
</evidence>
<dbReference type="eggNOG" id="COG2814">
    <property type="taxonomic scope" value="Bacteria"/>
</dbReference>
<sequence length="405" mass="45239">MKTKAEISTRRYKDIRKAIFIPGLAAFSQFYMFQPLLPSLSESFLVSPAVSSLVVSSSMIGIALGLFMFAFYADILHRKKLMLIALFLSSLVTMLSAISWSFNILVVFGFIKGFLLSGVIAVAIVYISEEVEVRYVGIVIGIYLAGNVLGGMWGRVVAGLISSWYDWRIATLFIGGVGMVLSVFFMRLLPQSLNFNPQKIQTFQKLIYMKNFLKNPLFLGVYILMILMMGTFVSIYNYLSFRLEMPPFSLPHYVISLLFLIYITGVGGTITIGALTNRIHSFRMLKILLVLFLIGTLGLFVEELWLLVLGLSLLTFSLLGIQTVVNKIISQYAIEGKSTANCLYLICQYIGAGGIGSSTGYILSKWGWSNFLFVLIGFILFSLVLFMVCAKLYTTNTYKLTKGVF</sequence>
<accession>A0A023BVT0</accession>
<feature type="domain" description="Major facilitator superfamily (MFS) profile" evidence="9">
    <location>
        <begin position="15"/>
        <end position="393"/>
    </location>
</feature>
<evidence type="ECO:0000256" key="5">
    <source>
        <dbReference type="ARBA" id="ARBA00022692"/>
    </source>
</evidence>
<dbReference type="CDD" id="cd17324">
    <property type="entry name" value="MFS_NepI_like"/>
    <property type="match status" value="1"/>
</dbReference>
<dbReference type="PROSITE" id="PS50850">
    <property type="entry name" value="MFS"/>
    <property type="match status" value="1"/>
</dbReference>
<feature type="transmembrane region" description="Helical" evidence="8">
    <location>
        <begin position="307"/>
        <end position="329"/>
    </location>
</feature>
<feature type="transmembrane region" description="Helical" evidence="8">
    <location>
        <begin position="20"/>
        <end position="37"/>
    </location>
</feature>
<keyword evidence="6 8" id="KW-1133">Transmembrane helix</keyword>
<evidence type="ECO:0000256" key="4">
    <source>
        <dbReference type="ARBA" id="ARBA00022475"/>
    </source>
</evidence>
<dbReference type="OrthoDB" id="63984at2"/>
<evidence type="ECO:0000256" key="3">
    <source>
        <dbReference type="ARBA" id="ARBA00022448"/>
    </source>
</evidence>
<comment type="similarity">
    <text evidence="2">Belongs to the major facilitator superfamily.</text>
</comment>
<feature type="transmembrane region" description="Helical" evidence="8">
    <location>
        <begin position="341"/>
        <end position="364"/>
    </location>
</feature>
<gene>
    <name evidence="10" type="ORF">ATO12_13655</name>
</gene>
<feature type="transmembrane region" description="Helical" evidence="8">
    <location>
        <begin position="284"/>
        <end position="301"/>
    </location>
</feature>
<dbReference type="Gene3D" id="1.20.1250.20">
    <property type="entry name" value="MFS general substrate transporter like domains"/>
    <property type="match status" value="1"/>
</dbReference>
<evidence type="ECO:0000256" key="2">
    <source>
        <dbReference type="ARBA" id="ARBA00008335"/>
    </source>
</evidence>
<evidence type="ECO:0000256" key="7">
    <source>
        <dbReference type="ARBA" id="ARBA00023136"/>
    </source>
</evidence>
<dbReference type="SUPFAM" id="SSF103473">
    <property type="entry name" value="MFS general substrate transporter"/>
    <property type="match status" value="1"/>
</dbReference>
<dbReference type="InterPro" id="IPR020846">
    <property type="entry name" value="MFS_dom"/>
</dbReference>
<dbReference type="Pfam" id="PF07690">
    <property type="entry name" value="MFS_1"/>
    <property type="match status" value="1"/>
</dbReference>
<comment type="subcellular location">
    <subcellularLocation>
        <location evidence="1">Cell membrane</location>
        <topology evidence="1">Multi-pass membrane protein</topology>
    </subcellularLocation>
</comment>
<feature type="transmembrane region" description="Helical" evidence="8">
    <location>
        <begin position="370"/>
        <end position="393"/>
    </location>
</feature>
<evidence type="ECO:0000256" key="1">
    <source>
        <dbReference type="ARBA" id="ARBA00004651"/>
    </source>
</evidence>
<dbReference type="InterPro" id="IPR036259">
    <property type="entry name" value="MFS_trans_sf"/>
</dbReference>